<dbReference type="PANTHER" id="PTHR48022">
    <property type="entry name" value="PLASTIDIC GLUCOSE TRANSPORTER 4"/>
    <property type="match status" value="1"/>
</dbReference>
<feature type="transmembrane region" description="Helical" evidence="10">
    <location>
        <begin position="101"/>
        <end position="120"/>
    </location>
</feature>
<name>A0ABR3YQ40_9PEZI</name>
<keyword evidence="3 9" id="KW-0813">Transport</keyword>
<evidence type="ECO:0000256" key="6">
    <source>
        <dbReference type="ARBA" id="ARBA00022989"/>
    </source>
</evidence>
<feature type="transmembrane region" description="Helical" evidence="10">
    <location>
        <begin position="197"/>
        <end position="215"/>
    </location>
</feature>
<evidence type="ECO:0000256" key="8">
    <source>
        <dbReference type="ARBA" id="ARBA00043213"/>
    </source>
</evidence>
<feature type="domain" description="Major facilitator superfamily (MFS) profile" evidence="11">
    <location>
        <begin position="27"/>
        <end position="485"/>
    </location>
</feature>
<dbReference type="NCBIfam" id="TIGR00879">
    <property type="entry name" value="SP"/>
    <property type="match status" value="1"/>
</dbReference>
<keyword evidence="6 10" id="KW-1133">Transmembrane helix</keyword>
<feature type="transmembrane region" description="Helical" evidence="10">
    <location>
        <begin position="159"/>
        <end position="177"/>
    </location>
</feature>
<dbReference type="Gene3D" id="1.20.1250.20">
    <property type="entry name" value="MFS general substrate transporter like domains"/>
    <property type="match status" value="1"/>
</dbReference>
<feature type="transmembrane region" description="Helical" evidence="10">
    <location>
        <begin position="463"/>
        <end position="481"/>
    </location>
</feature>
<feature type="transmembrane region" description="Helical" evidence="10">
    <location>
        <begin position="396"/>
        <end position="419"/>
    </location>
</feature>
<evidence type="ECO:0000259" key="11">
    <source>
        <dbReference type="PROSITE" id="PS50850"/>
    </source>
</evidence>
<dbReference type="PRINTS" id="PR00171">
    <property type="entry name" value="SUGRTRNSPORT"/>
</dbReference>
<feature type="transmembrane region" description="Helical" evidence="10">
    <location>
        <begin position="358"/>
        <end position="376"/>
    </location>
</feature>
<dbReference type="InterPro" id="IPR036259">
    <property type="entry name" value="MFS_trans_sf"/>
</dbReference>
<dbReference type="Pfam" id="PF00083">
    <property type="entry name" value="Sugar_tr"/>
    <property type="match status" value="1"/>
</dbReference>
<comment type="similarity">
    <text evidence="2 9">Belongs to the major facilitator superfamily. Sugar transporter (TC 2.A.1.1) family.</text>
</comment>
<keyword evidence="5" id="KW-0672">Quinate metabolism</keyword>
<organism evidence="12 13">
    <name type="scientific">Sporothrix stenoceras</name>
    <dbReference type="NCBI Taxonomy" id="5173"/>
    <lineage>
        <taxon>Eukaryota</taxon>
        <taxon>Fungi</taxon>
        <taxon>Dikarya</taxon>
        <taxon>Ascomycota</taxon>
        <taxon>Pezizomycotina</taxon>
        <taxon>Sordariomycetes</taxon>
        <taxon>Sordariomycetidae</taxon>
        <taxon>Ophiostomatales</taxon>
        <taxon>Ophiostomataceae</taxon>
        <taxon>Sporothrix</taxon>
    </lineage>
</organism>
<gene>
    <name evidence="12" type="ORF">Sste5346_008572</name>
</gene>
<feature type="transmembrane region" description="Helical" evidence="10">
    <location>
        <begin position="126"/>
        <end position="147"/>
    </location>
</feature>
<evidence type="ECO:0000256" key="1">
    <source>
        <dbReference type="ARBA" id="ARBA00004141"/>
    </source>
</evidence>
<feature type="transmembrane region" description="Helical" evidence="10">
    <location>
        <begin position="291"/>
        <end position="309"/>
    </location>
</feature>
<evidence type="ECO:0000313" key="13">
    <source>
        <dbReference type="Proteomes" id="UP001583186"/>
    </source>
</evidence>
<accession>A0ABR3YQ40</accession>
<feature type="transmembrane region" description="Helical" evidence="10">
    <location>
        <begin position="71"/>
        <end position="94"/>
    </location>
</feature>
<sequence>MKNPFRIEERPGEEAPREIYGYRPHLLALSASWASALYGYDSAFIGGTLSLPAFQSTFGLATASGTAKANLSSNIVSTYQAGAFFGAIVTFFLAERIGRKRTLLSSTGVFLVGAILQMIGRIDCLYAGRAICGLAIGMSTAVVPIYVSECAPAAIRGRLVGMFEVMLQVALVCGFWVNYGVNKNFSPTSSVQWRLPVGIQFIPAGLLLGCMLPMVDSPRWLVSRGKRDEAVKALSWLRNLPADHPYLVRELATIELAVEHELEGLTGPGSDTNRWKQIAKEASQKGIRNRILLAMLLMVLQNFTGINAINYYSPTIFKSIGYTGTSTGLLGTGIFGIVKMTATLLYAGFLVDKVGRRTLLLVGGVFAGIAMFYLAGYSKISGSFDHVPKRDGGANAAVAMIYIYALFYGMSWNGIPWLFGSEVLPTRVRTAGMAAATCIQWLSQFVVVYSLPHMILGISYGTFLFYGAWTVVAIVFAYLFVPETKGVQLEDMDLLFGPDVTVFAIPAMRNYDEALRARVVAGDEKQGNREDDVVYAEVV</sequence>
<dbReference type="SUPFAM" id="SSF103473">
    <property type="entry name" value="MFS general substrate transporter"/>
    <property type="match status" value="1"/>
</dbReference>
<dbReference type="InterPro" id="IPR003663">
    <property type="entry name" value="Sugar/inositol_transpt"/>
</dbReference>
<keyword evidence="13" id="KW-1185">Reference proteome</keyword>
<evidence type="ECO:0000256" key="2">
    <source>
        <dbReference type="ARBA" id="ARBA00010992"/>
    </source>
</evidence>
<evidence type="ECO:0000256" key="4">
    <source>
        <dbReference type="ARBA" id="ARBA00022692"/>
    </source>
</evidence>
<proteinExistence type="inferred from homology"/>
<dbReference type="PANTHER" id="PTHR48022:SF34">
    <property type="entry name" value="MAJOR FACILITATOR SUPERFAMILY (MFS) PROFILE DOMAIN-CONTAINING PROTEIN-RELATED"/>
    <property type="match status" value="1"/>
</dbReference>
<dbReference type="Proteomes" id="UP001583186">
    <property type="component" value="Unassembled WGS sequence"/>
</dbReference>
<evidence type="ECO:0000256" key="5">
    <source>
        <dbReference type="ARBA" id="ARBA00022911"/>
    </source>
</evidence>
<feature type="transmembrane region" description="Helical" evidence="10">
    <location>
        <begin position="329"/>
        <end position="351"/>
    </location>
</feature>
<protein>
    <recommendedName>
        <fullName evidence="8">Quinate transporter</fullName>
    </recommendedName>
</protein>
<keyword evidence="4 10" id="KW-0812">Transmembrane</keyword>
<dbReference type="InterPro" id="IPR005828">
    <property type="entry name" value="MFS_sugar_transport-like"/>
</dbReference>
<dbReference type="PROSITE" id="PS50850">
    <property type="entry name" value="MFS"/>
    <property type="match status" value="1"/>
</dbReference>
<dbReference type="InterPro" id="IPR020846">
    <property type="entry name" value="MFS_dom"/>
</dbReference>
<reference evidence="12 13" key="1">
    <citation type="journal article" date="2024" name="IMA Fungus">
        <title>IMA Genome - F19 : A genome assembly and annotation guide to empower mycologists, including annotated draft genome sequences of Ceratocystis pirilliformis, Diaporthe australafricana, Fusarium ophioides, Paecilomyces lecythidis, and Sporothrix stenoceras.</title>
        <authorList>
            <person name="Aylward J."/>
            <person name="Wilson A.M."/>
            <person name="Visagie C.M."/>
            <person name="Spraker J."/>
            <person name="Barnes I."/>
            <person name="Buitendag C."/>
            <person name="Ceriani C."/>
            <person name="Del Mar Angel L."/>
            <person name="du Plessis D."/>
            <person name="Fuchs T."/>
            <person name="Gasser K."/>
            <person name="Kramer D."/>
            <person name="Li W."/>
            <person name="Munsamy K."/>
            <person name="Piso A."/>
            <person name="Price J.L."/>
            <person name="Sonnekus B."/>
            <person name="Thomas C."/>
            <person name="van der Nest A."/>
            <person name="van Dijk A."/>
            <person name="van Heerden A."/>
            <person name="van Vuuren N."/>
            <person name="Yilmaz N."/>
            <person name="Duong T.A."/>
            <person name="van der Merwe N.A."/>
            <person name="Wingfield M.J."/>
            <person name="Wingfield B.D."/>
        </authorList>
    </citation>
    <scope>NUCLEOTIDE SEQUENCE [LARGE SCALE GENOMIC DNA]</scope>
    <source>
        <strain evidence="12 13">CMW 5346</strain>
    </source>
</reference>
<evidence type="ECO:0000256" key="9">
    <source>
        <dbReference type="RuleBase" id="RU003346"/>
    </source>
</evidence>
<dbReference type="InterPro" id="IPR005829">
    <property type="entry name" value="Sugar_transporter_CS"/>
</dbReference>
<comment type="caution">
    <text evidence="12">The sequence shown here is derived from an EMBL/GenBank/DDBJ whole genome shotgun (WGS) entry which is preliminary data.</text>
</comment>
<dbReference type="PROSITE" id="PS00217">
    <property type="entry name" value="SUGAR_TRANSPORT_2"/>
    <property type="match status" value="1"/>
</dbReference>
<evidence type="ECO:0000256" key="10">
    <source>
        <dbReference type="SAM" id="Phobius"/>
    </source>
</evidence>
<dbReference type="InterPro" id="IPR050360">
    <property type="entry name" value="MFS_Sugar_Transporters"/>
</dbReference>
<dbReference type="EMBL" id="JAWCUI010000067">
    <property type="protein sequence ID" value="KAL1889993.1"/>
    <property type="molecule type" value="Genomic_DNA"/>
</dbReference>
<feature type="transmembrane region" description="Helical" evidence="10">
    <location>
        <begin position="431"/>
        <end position="451"/>
    </location>
</feature>
<comment type="subcellular location">
    <subcellularLocation>
        <location evidence="1">Membrane</location>
        <topology evidence="1">Multi-pass membrane protein</topology>
    </subcellularLocation>
</comment>
<dbReference type="PROSITE" id="PS00216">
    <property type="entry name" value="SUGAR_TRANSPORT_1"/>
    <property type="match status" value="2"/>
</dbReference>
<keyword evidence="7 10" id="KW-0472">Membrane</keyword>
<evidence type="ECO:0000256" key="3">
    <source>
        <dbReference type="ARBA" id="ARBA00022448"/>
    </source>
</evidence>
<evidence type="ECO:0000256" key="7">
    <source>
        <dbReference type="ARBA" id="ARBA00023136"/>
    </source>
</evidence>
<evidence type="ECO:0000313" key="12">
    <source>
        <dbReference type="EMBL" id="KAL1889993.1"/>
    </source>
</evidence>